<accession>A0AAU7NZF3</accession>
<evidence type="ECO:0000256" key="4">
    <source>
        <dbReference type="ARBA" id="ARBA00022833"/>
    </source>
</evidence>
<evidence type="ECO:0000313" key="7">
    <source>
        <dbReference type="EMBL" id="XBS21986.1"/>
    </source>
</evidence>
<dbReference type="KEGG" id="mech:Q9L42_007635"/>
<dbReference type="GO" id="GO:0005886">
    <property type="term" value="C:plasma membrane"/>
    <property type="evidence" value="ECO:0007669"/>
    <property type="project" value="UniProtKB-SubCell"/>
</dbReference>
<dbReference type="EMBL" id="CP157743">
    <property type="protein sequence ID" value="XBS21986.1"/>
    <property type="molecule type" value="Genomic_DNA"/>
</dbReference>
<feature type="binding site" evidence="6">
    <location>
        <position position="544"/>
    </location>
    <ligand>
        <name>Zn(2+)</name>
        <dbReference type="ChEBI" id="CHEBI:29105"/>
    </ligand>
</feature>
<comment type="subunit">
    <text evidence="6">Forms a complex with DabB.</text>
</comment>
<gene>
    <name evidence="6" type="primary">dabA</name>
    <name evidence="7" type="ORF">Q9L42_007635</name>
</gene>
<dbReference type="PANTHER" id="PTHR38344">
    <property type="entry name" value="UPF0753 PROTEIN AQ_863"/>
    <property type="match status" value="1"/>
</dbReference>
<evidence type="ECO:0000256" key="6">
    <source>
        <dbReference type="HAMAP-Rule" id="MF_01871"/>
    </source>
</evidence>
<evidence type="ECO:0000313" key="8">
    <source>
        <dbReference type="Proteomes" id="UP001225378"/>
    </source>
</evidence>
<name>A0AAU7NZF3_9GAMM</name>
<protein>
    <recommendedName>
        <fullName evidence="6">Probable inorganic carbon transporter subunit DabA</fullName>
    </recommendedName>
</protein>
<dbReference type="PANTHER" id="PTHR38344:SF1">
    <property type="entry name" value="INORGANIC CARBON TRANSPORTER SUBUNIT DABA-RELATED"/>
    <property type="match status" value="1"/>
</dbReference>
<comment type="similarity">
    <text evidence="6">Belongs to the inorganic carbon transporter (TC 9.A.2) DabA family.</text>
</comment>
<dbReference type="InterPro" id="IPR018752">
    <property type="entry name" value="DabA"/>
</dbReference>
<keyword evidence="1 6" id="KW-0813">Transport</keyword>
<reference evidence="7 8" key="1">
    <citation type="journal article" date="2024" name="Microbiology">
        <title>Methylomarinum rosea sp. nov., a novel halophilic methanotrophic bacterium from the hypersaline Lake Elton.</title>
        <authorList>
            <person name="Suleimanov R.Z."/>
            <person name="Oshkin I.Y."/>
            <person name="Danilova O.V."/>
            <person name="Suzina N.E."/>
            <person name="Dedysh S.N."/>
        </authorList>
    </citation>
    <scope>NUCLEOTIDE SEQUENCE [LARGE SCALE GENOMIC DNA]</scope>
    <source>
        <strain evidence="7 8">Ch1-1</strain>
    </source>
</reference>
<dbReference type="RefSeq" id="WP_349432514.1">
    <property type="nucleotide sequence ID" value="NZ_CP157743.1"/>
</dbReference>
<dbReference type="Proteomes" id="UP001225378">
    <property type="component" value="Chromosome"/>
</dbReference>
<comment type="subcellular location">
    <subcellularLocation>
        <location evidence="6">Cell membrane</location>
        <topology evidence="6">Peripheral membrane protein</topology>
    </subcellularLocation>
</comment>
<evidence type="ECO:0000256" key="3">
    <source>
        <dbReference type="ARBA" id="ARBA00022723"/>
    </source>
</evidence>
<dbReference type="Pfam" id="PF10070">
    <property type="entry name" value="DabA"/>
    <property type="match status" value="1"/>
</dbReference>
<feature type="binding site" evidence="6">
    <location>
        <position position="352"/>
    </location>
    <ligand>
        <name>Zn(2+)</name>
        <dbReference type="ChEBI" id="CHEBI:29105"/>
    </ligand>
</feature>
<keyword evidence="8" id="KW-1185">Reference proteome</keyword>
<dbReference type="GO" id="GO:0008270">
    <property type="term" value="F:zinc ion binding"/>
    <property type="evidence" value="ECO:0007669"/>
    <property type="project" value="UniProtKB-UniRule"/>
</dbReference>
<organism evidence="7 8">
    <name type="scientific">Methylomarinum roseum</name>
    <dbReference type="NCBI Taxonomy" id="3067653"/>
    <lineage>
        <taxon>Bacteria</taxon>
        <taxon>Pseudomonadati</taxon>
        <taxon>Pseudomonadota</taxon>
        <taxon>Gammaproteobacteria</taxon>
        <taxon>Methylococcales</taxon>
        <taxon>Methylococcaceae</taxon>
        <taxon>Methylomarinum</taxon>
    </lineage>
</organism>
<comment type="function">
    <text evidence="6">Part of an energy-coupled inorganic carbon pump.</text>
</comment>
<feature type="binding site" evidence="6">
    <location>
        <position position="529"/>
    </location>
    <ligand>
        <name>Zn(2+)</name>
        <dbReference type="ChEBI" id="CHEBI:29105"/>
    </ligand>
</feature>
<evidence type="ECO:0000256" key="2">
    <source>
        <dbReference type="ARBA" id="ARBA00022475"/>
    </source>
</evidence>
<comment type="cofactor">
    <cofactor evidence="6">
        <name>Zn(2+)</name>
        <dbReference type="ChEBI" id="CHEBI:29105"/>
    </cofactor>
</comment>
<keyword evidence="3 6" id="KW-0479">Metal-binding</keyword>
<dbReference type="HAMAP" id="MF_01871">
    <property type="entry name" value="DabA"/>
    <property type="match status" value="1"/>
</dbReference>
<evidence type="ECO:0000256" key="5">
    <source>
        <dbReference type="ARBA" id="ARBA00023136"/>
    </source>
</evidence>
<proteinExistence type="inferred from homology"/>
<dbReference type="AlphaFoldDB" id="A0AAU7NZF3"/>
<keyword evidence="5 6" id="KW-0472">Membrane</keyword>
<keyword evidence="2 6" id="KW-1003">Cell membrane</keyword>
<keyword evidence="4 6" id="KW-0862">Zinc</keyword>
<sequence>MAYREHSFNAGAENQAKHSTGFDLDMALEHIAHWLPAQGPIKDFVHHNTLHAVQHLPFHEGVAVAAKIFGARSYLPMQDYQQLYRSGRITESAIDWALEHSGCARADQLKLRDRMFDSDENSHYPPLSLANHGIRTAWLNELEIDLNALVQPILFRLLSNFLDQGISRWNLPKEGESFWQCVLRLAQNSLLPLYPLNDPGIRELLSDDPEQTLMICLDKIVGDETLYQQYMLEMLLSHPGWAGMVRIIEQNPAALLANRSISLKQMLALELILELAFVSRKTRGQFLRVAEVSFGSDVPLLKNDAFKPKIPLHLRVWHEAMEWALHSELLRALQSQPSAQFKPDVEAQALFCIDDRECSLRRYLEEINPAIETFGAAGFFGIDFLYQGLEDAYPVAQCPNGVVPKHLVKEGAAKDAAGRKPHFDDLNNMHFSAHSMLRGWLYTQTLGLAYALRMAWNVFRPSGKLPNIRSLSEVDSHSRLHLLRESDETTEDGYLLGFSFEEMADRVGGLLRNIGLTQGFAPLVVVVAHGSSSVNNPHFAAYDCGACAGKPGAPNARAFAWMANHQSVRAILKERGIEIPDTTRFVAALHNTSRDEITYFDQEQMPAGLHAFQQAMKKALQRNARERCRWFELGPKTPDNQKAHNHVIDRASSIFEPRPEYNHSNNLYCIVGRRDLTRDLFLDRRAFLHSYDPATDKSGQILARILSAAIPVCGGINLEYLFSRIDNSVYGAGTKLPHNVIGLLGVANGVDGDLRTGLPAQMIEVHEPARLLLVVEQSPGVLDKTFDLLGELREWVDNEWVRCVSCDPETQALHLYSDGAWEAVELADDETPSAQHSEKIIVGQTQTIPVHRLVRRSA</sequence>
<feature type="binding site" evidence="6">
    <location>
        <position position="354"/>
    </location>
    <ligand>
        <name>Zn(2+)</name>
        <dbReference type="ChEBI" id="CHEBI:29105"/>
    </ligand>
</feature>
<evidence type="ECO:0000256" key="1">
    <source>
        <dbReference type="ARBA" id="ARBA00022448"/>
    </source>
</evidence>